<proteinExistence type="predicted"/>
<accession>A0A433VP57</accession>
<gene>
    <name evidence="1" type="ORF">DSM106972_020720</name>
</gene>
<name>A0A433VP57_9CYAN</name>
<sequence>MKKLAEACEAIVQKNPEYQLFFQKIAQFVKNFQTEKIEDLIQQELGNEKSSA</sequence>
<keyword evidence="2" id="KW-1185">Reference proteome</keyword>
<protein>
    <submittedName>
        <fullName evidence="1">Uncharacterized protein</fullName>
    </submittedName>
</protein>
<comment type="caution">
    <text evidence="1">The sequence shown here is derived from an EMBL/GenBank/DDBJ whole genome shotgun (WGS) entry which is preliminary data.</text>
</comment>
<reference evidence="1" key="1">
    <citation type="submission" date="2018-12" db="EMBL/GenBank/DDBJ databases">
        <authorList>
            <person name="Will S."/>
            <person name="Neumann-Schaal M."/>
            <person name="Henke P."/>
        </authorList>
    </citation>
    <scope>NUCLEOTIDE SEQUENCE</scope>
    <source>
        <strain evidence="1">PCC 7102</strain>
    </source>
</reference>
<dbReference type="AlphaFoldDB" id="A0A433VP57"/>
<evidence type="ECO:0000313" key="1">
    <source>
        <dbReference type="EMBL" id="RUT07812.1"/>
    </source>
</evidence>
<organism evidence="1 2">
    <name type="scientific">Dulcicalothrix desertica PCC 7102</name>
    <dbReference type="NCBI Taxonomy" id="232991"/>
    <lineage>
        <taxon>Bacteria</taxon>
        <taxon>Bacillati</taxon>
        <taxon>Cyanobacteriota</taxon>
        <taxon>Cyanophyceae</taxon>
        <taxon>Nostocales</taxon>
        <taxon>Calotrichaceae</taxon>
        <taxon>Dulcicalothrix</taxon>
    </lineage>
</organism>
<evidence type="ECO:0000313" key="2">
    <source>
        <dbReference type="Proteomes" id="UP000271624"/>
    </source>
</evidence>
<dbReference type="Proteomes" id="UP000271624">
    <property type="component" value="Unassembled WGS sequence"/>
</dbReference>
<dbReference type="EMBL" id="RSCL01000004">
    <property type="protein sequence ID" value="RUT07812.1"/>
    <property type="molecule type" value="Genomic_DNA"/>
</dbReference>
<reference evidence="1" key="2">
    <citation type="journal article" date="2019" name="Genome Biol. Evol.">
        <title>Day and night: Metabolic profiles and evolutionary relationships of six axenic non-marine cyanobacteria.</title>
        <authorList>
            <person name="Will S.E."/>
            <person name="Henke P."/>
            <person name="Boedeker C."/>
            <person name="Huang S."/>
            <person name="Brinkmann H."/>
            <person name="Rohde M."/>
            <person name="Jarek M."/>
            <person name="Friedl T."/>
            <person name="Seufert S."/>
            <person name="Schumacher M."/>
            <person name="Overmann J."/>
            <person name="Neumann-Schaal M."/>
            <person name="Petersen J."/>
        </authorList>
    </citation>
    <scope>NUCLEOTIDE SEQUENCE [LARGE SCALE GENOMIC DNA]</scope>
    <source>
        <strain evidence="1">PCC 7102</strain>
    </source>
</reference>